<evidence type="ECO:0000313" key="1">
    <source>
        <dbReference type="EMBL" id="KAG0461140.1"/>
    </source>
</evidence>
<dbReference type="OrthoDB" id="288590at2759"/>
<reference evidence="1 2" key="1">
    <citation type="journal article" date="2020" name="Nat. Food">
        <title>A phased Vanilla planifolia genome enables genetic improvement of flavour and production.</title>
        <authorList>
            <person name="Hasing T."/>
            <person name="Tang H."/>
            <person name="Brym M."/>
            <person name="Khazi F."/>
            <person name="Huang T."/>
            <person name="Chambers A.H."/>
        </authorList>
    </citation>
    <scope>NUCLEOTIDE SEQUENCE [LARGE SCALE GENOMIC DNA]</scope>
    <source>
        <tissue evidence="1">Leaf</tissue>
    </source>
</reference>
<dbReference type="Proteomes" id="UP000636800">
    <property type="component" value="Chromosome 11"/>
</dbReference>
<sequence length="80" mass="9669">MWSSKMESWVVPFLLGIFIFFLHYPQSPVEARIWLRDQEQMPRRVVQIQKIGSKDMMPLWRSQDYAGVRNRRPIHNTLQP</sequence>
<protein>
    <submittedName>
        <fullName evidence="1">Uncharacterized protein</fullName>
    </submittedName>
</protein>
<gene>
    <name evidence="1" type="ORF">HPP92_021437</name>
</gene>
<dbReference type="EMBL" id="JADCNL010000011">
    <property type="protein sequence ID" value="KAG0461140.1"/>
    <property type="molecule type" value="Genomic_DNA"/>
</dbReference>
<name>A0A835UHK1_VANPL</name>
<comment type="caution">
    <text evidence="1">The sequence shown here is derived from an EMBL/GenBank/DDBJ whole genome shotgun (WGS) entry which is preliminary data.</text>
</comment>
<proteinExistence type="predicted"/>
<evidence type="ECO:0000313" key="2">
    <source>
        <dbReference type="Proteomes" id="UP000636800"/>
    </source>
</evidence>
<accession>A0A835UHK1</accession>
<organism evidence="1 2">
    <name type="scientific">Vanilla planifolia</name>
    <name type="common">Vanilla</name>
    <dbReference type="NCBI Taxonomy" id="51239"/>
    <lineage>
        <taxon>Eukaryota</taxon>
        <taxon>Viridiplantae</taxon>
        <taxon>Streptophyta</taxon>
        <taxon>Embryophyta</taxon>
        <taxon>Tracheophyta</taxon>
        <taxon>Spermatophyta</taxon>
        <taxon>Magnoliopsida</taxon>
        <taxon>Liliopsida</taxon>
        <taxon>Asparagales</taxon>
        <taxon>Orchidaceae</taxon>
        <taxon>Vanilloideae</taxon>
        <taxon>Vanilleae</taxon>
        <taxon>Vanilla</taxon>
    </lineage>
</organism>
<keyword evidence="2" id="KW-1185">Reference proteome</keyword>
<dbReference type="AlphaFoldDB" id="A0A835UHK1"/>